<protein>
    <submittedName>
        <fullName evidence="1">Uncharacterized protein</fullName>
    </submittedName>
</protein>
<sequence length="137" mass="16201">MKKIIITIIICSLISACGGRMSKKQSLDHTLYQYEKVMRWAQYDNAMSYFSPDMDDDDQPSRLDIDRLRQFNISSYIASPILPGETDDTILQNVQIKFYNIHTKRERVVVDQQVWKYDDDAKRWWLMSGLPDLVHHQ</sequence>
<comment type="caution">
    <text evidence="1">The sequence shown here is derived from an EMBL/GenBank/DDBJ whole genome shotgun (WGS) entry which is preliminary data.</text>
</comment>
<accession>A0ABV7J4B9</accession>
<dbReference type="EMBL" id="JBHRTS010000001">
    <property type="protein sequence ID" value="MFC3192915.1"/>
    <property type="molecule type" value="Genomic_DNA"/>
</dbReference>
<dbReference type="Proteomes" id="UP001595533">
    <property type="component" value="Unassembled WGS sequence"/>
</dbReference>
<dbReference type="RefSeq" id="WP_077409580.1">
    <property type="nucleotide sequence ID" value="NZ_JBHRTS010000001.1"/>
</dbReference>
<dbReference type="PROSITE" id="PS51257">
    <property type="entry name" value="PROKAR_LIPOPROTEIN"/>
    <property type="match status" value="1"/>
</dbReference>
<name>A0ABV7J4B9_9GAMM</name>
<evidence type="ECO:0000313" key="2">
    <source>
        <dbReference type="Proteomes" id="UP001595533"/>
    </source>
</evidence>
<evidence type="ECO:0000313" key="1">
    <source>
        <dbReference type="EMBL" id="MFC3192915.1"/>
    </source>
</evidence>
<reference evidence="2" key="1">
    <citation type="journal article" date="2019" name="Int. J. Syst. Evol. Microbiol.">
        <title>The Global Catalogue of Microorganisms (GCM) 10K type strain sequencing project: providing services to taxonomists for standard genome sequencing and annotation.</title>
        <authorList>
            <consortium name="The Broad Institute Genomics Platform"/>
            <consortium name="The Broad Institute Genome Sequencing Center for Infectious Disease"/>
            <person name="Wu L."/>
            <person name="Ma J."/>
        </authorList>
    </citation>
    <scope>NUCLEOTIDE SEQUENCE [LARGE SCALE GENOMIC DNA]</scope>
    <source>
        <strain evidence="2">KCTC 42953</strain>
    </source>
</reference>
<keyword evidence="2" id="KW-1185">Reference proteome</keyword>
<gene>
    <name evidence="1" type="ORF">ACFODZ_01550</name>
</gene>
<organism evidence="1 2">
    <name type="scientific">Marinicella sediminis</name>
    <dbReference type="NCBI Taxonomy" id="1792834"/>
    <lineage>
        <taxon>Bacteria</taxon>
        <taxon>Pseudomonadati</taxon>
        <taxon>Pseudomonadota</taxon>
        <taxon>Gammaproteobacteria</taxon>
        <taxon>Lysobacterales</taxon>
        <taxon>Marinicellaceae</taxon>
        <taxon>Marinicella</taxon>
    </lineage>
</organism>
<proteinExistence type="predicted"/>